<dbReference type="InterPro" id="IPR002403">
    <property type="entry name" value="Cyt_P450_E_grp-IV"/>
</dbReference>
<dbReference type="GeneID" id="62164632"/>
<dbReference type="GO" id="GO:0016705">
    <property type="term" value="F:oxidoreductase activity, acting on paired donors, with incorporation or reduction of molecular oxygen"/>
    <property type="evidence" value="ECO:0007669"/>
    <property type="project" value="InterPro"/>
</dbReference>
<feature type="compositionally biased region" description="Polar residues" evidence="8">
    <location>
        <begin position="54"/>
        <end position="66"/>
    </location>
</feature>
<dbReference type="PANTHER" id="PTHR47582:SF1">
    <property type="entry name" value="P450, PUTATIVE (EUROFUNG)-RELATED"/>
    <property type="match status" value="1"/>
</dbReference>
<comment type="cofactor">
    <cofactor evidence="1 6">
        <name>heme</name>
        <dbReference type="ChEBI" id="CHEBI:30413"/>
    </cofactor>
</comment>
<reference evidence="9" key="2">
    <citation type="submission" date="2020-11" db="EMBL/GenBank/DDBJ databases">
        <title>Whole genome sequencing of Colletotrichum sp.</title>
        <authorList>
            <person name="Li H."/>
        </authorList>
    </citation>
    <scope>NUCLEOTIDE SEQUENCE</scope>
    <source>
        <strain evidence="9">CkLH20</strain>
    </source>
</reference>
<feature type="region of interest" description="Disordered" evidence="8">
    <location>
        <begin position="1"/>
        <end position="24"/>
    </location>
</feature>
<dbReference type="Gene3D" id="1.10.630.10">
    <property type="entry name" value="Cytochrome P450"/>
    <property type="match status" value="1"/>
</dbReference>
<evidence type="ECO:0000313" key="10">
    <source>
        <dbReference type="Proteomes" id="UP000781932"/>
    </source>
</evidence>
<evidence type="ECO:0000256" key="2">
    <source>
        <dbReference type="ARBA" id="ARBA00010617"/>
    </source>
</evidence>
<dbReference type="GO" id="GO:0005506">
    <property type="term" value="F:iron ion binding"/>
    <property type="evidence" value="ECO:0007669"/>
    <property type="project" value="InterPro"/>
</dbReference>
<dbReference type="AlphaFoldDB" id="A0A9P6LHM1"/>
<evidence type="ECO:0000256" key="8">
    <source>
        <dbReference type="SAM" id="MobiDB-lite"/>
    </source>
</evidence>
<proteinExistence type="inferred from homology"/>
<keyword evidence="5 7" id="KW-0503">Monooxygenase</keyword>
<protein>
    <submittedName>
        <fullName evidence="9">Prostacyclin synthase</fullName>
    </submittedName>
</protein>
<evidence type="ECO:0000256" key="6">
    <source>
        <dbReference type="PIRSR" id="PIRSR602403-1"/>
    </source>
</evidence>
<dbReference type="GO" id="GO:0004497">
    <property type="term" value="F:monooxygenase activity"/>
    <property type="evidence" value="ECO:0007669"/>
    <property type="project" value="UniProtKB-KW"/>
</dbReference>
<feature type="compositionally biased region" description="Low complexity" evidence="8">
    <location>
        <begin position="13"/>
        <end position="24"/>
    </location>
</feature>
<evidence type="ECO:0000256" key="7">
    <source>
        <dbReference type="RuleBase" id="RU000461"/>
    </source>
</evidence>
<dbReference type="InterPro" id="IPR036396">
    <property type="entry name" value="Cyt_P450_sf"/>
</dbReference>
<feature type="region of interest" description="Disordered" evidence="8">
    <location>
        <begin position="141"/>
        <end position="183"/>
    </location>
</feature>
<dbReference type="RefSeq" id="XP_038743194.1">
    <property type="nucleotide sequence ID" value="XM_038891558.1"/>
</dbReference>
<keyword evidence="4 6" id="KW-0408">Iron</keyword>
<evidence type="ECO:0000256" key="4">
    <source>
        <dbReference type="ARBA" id="ARBA00023004"/>
    </source>
</evidence>
<dbReference type="PRINTS" id="PR00465">
    <property type="entry name" value="EP450IV"/>
</dbReference>
<gene>
    <name evidence="9" type="ORF">CkaCkLH20_08843</name>
</gene>
<evidence type="ECO:0000256" key="5">
    <source>
        <dbReference type="ARBA" id="ARBA00023033"/>
    </source>
</evidence>
<keyword evidence="7" id="KW-0560">Oxidoreductase</keyword>
<feature type="compositionally biased region" description="Polar residues" evidence="8">
    <location>
        <begin position="1"/>
        <end position="12"/>
    </location>
</feature>
<sequence length="661" mass="72778">MFSTSQNFNSINKPSKPSRLSKSLKSCLVTQPIKAVADLGKKVHTPRSPENVALKQTAQPEPGSQTKSCLRKTILTPDLIAPKKSVRFAEDTMDPNMSITSQTSNPTIFSPLDIPIVRDGTGTAIPQSNTTELKMKPCLKKTQGQPASVPAKKSVHFPDDTMDPKPSASSHTSNKILLGHPNVPYVSEDARRTNIPARVDEQTENEAPNARSNKPPAFTLPMLKGKVYVVTDPALVLSVLRNRSFTFDPFMRGFIQGLTGTLPETMDIWDDPTFYGTYVKIVWDGMAGNSLLQLNVSVIDNVAKALKRLEASIEVENLYEWNRKLFTVASTNSLYGSKNPFGQDETLVEAYWTYESQTQRLIPNILPSLVAPSGHRARRDVLGALTHYFEAGDSSLPDVPPIVRDRRKHTAAYNIPAPEAASLELAFIHGAISNTFPTYYWLFAEIFSRPDLVASLRAEAAAVIEETAGVEDGKRVVILHANKLQERCPLLMSCFRETHRLYGRGILFRKVLADTTISDGAAQNFLLKKGWTLHIPQEVLHLDDNAWGEDANEFVGERFLKMSRDANENIATFTPKGFVGFGGGKHICPGRHFASGELLGSMVLLLVGFDVTSMSGGAITVPKTAEIPLTGSHGKPFPGSDLRGIIRRRAGWENVYWKVVA</sequence>
<organism evidence="9 10">
    <name type="scientific">Colletotrichum karsti</name>
    <dbReference type="NCBI Taxonomy" id="1095194"/>
    <lineage>
        <taxon>Eukaryota</taxon>
        <taxon>Fungi</taxon>
        <taxon>Dikarya</taxon>
        <taxon>Ascomycota</taxon>
        <taxon>Pezizomycotina</taxon>
        <taxon>Sordariomycetes</taxon>
        <taxon>Hypocreomycetidae</taxon>
        <taxon>Glomerellales</taxon>
        <taxon>Glomerellaceae</taxon>
        <taxon>Colletotrichum</taxon>
        <taxon>Colletotrichum boninense species complex</taxon>
    </lineage>
</organism>
<feature type="binding site" description="axial binding residue" evidence="6">
    <location>
        <position position="588"/>
    </location>
    <ligand>
        <name>heme</name>
        <dbReference type="ChEBI" id="CHEBI:30413"/>
    </ligand>
    <ligandPart>
        <name>Fe</name>
        <dbReference type="ChEBI" id="CHEBI:18248"/>
    </ligandPart>
</feature>
<dbReference type="InterPro" id="IPR001128">
    <property type="entry name" value="Cyt_P450"/>
</dbReference>
<dbReference type="PROSITE" id="PS00086">
    <property type="entry name" value="CYTOCHROME_P450"/>
    <property type="match status" value="1"/>
</dbReference>
<dbReference type="Pfam" id="PF00067">
    <property type="entry name" value="p450"/>
    <property type="match status" value="1"/>
</dbReference>
<dbReference type="SUPFAM" id="SSF48264">
    <property type="entry name" value="Cytochrome P450"/>
    <property type="match status" value="1"/>
</dbReference>
<dbReference type="CDD" id="cd11040">
    <property type="entry name" value="CYP7_CYP8-like"/>
    <property type="match status" value="1"/>
</dbReference>
<dbReference type="GO" id="GO:0020037">
    <property type="term" value="F:heme binding"/>
    <property type="evidence" value="ECO:0007669"/>
    <property type="project" value="InterPro"/>
</dbReference>
<keyword evidence="6 7" id="KW-0349">Heme</keyword>
<dbReference type="EMBL" id="JAATWM020000030">
    <property type="protein sequence ID" value="KAF9873733.1"/>
    <property type="molecule type" value="Genomic_DNA"/>
</dbReference>
<dbReference type="InterPro" id="IPR017972">
    <property type="entry name" value="Cyt_P450_CS"/>
</dbReference>
<name>A0A9P6LHM1_9PEZI</name>
<dbReference type="PANTHER" id="PTHR47582">
    <property type="entry name" value="P450, PUTATIVE (EUROFUNG)-RELATED"/>
    <property type="match status" value="1"/>
</dbReference>
<feature type="region of interest" description="Disordered" evidence="8">
    <location>
        <begin position="44"/>
        <end position="66"/>
    </location>
</feature>
<evidence type="ECO:0000256" key="3">
    <source>
        <dbReference type="ARBA" id="ARBA00022723"/>
    </source>
</evidence>
<accession>A0A9P6LHM1</accession>
<comment type="caution">
    <text evidence="9">The sequence shown here is derived from an EMBL/GenBank/DDBJ whole genome shotgun (WGS) entry which is preliminary data.</text>
</comment>
<reference evidence="9" key="1">
    <citation type="submission" date="2020-03" db="EMBL/GenBank/DDBJ databases">
        <authorList>
            <person name="He L."/>
        </authorList>
    </citation>
    <scope>NUCLEOTIDE SEQUENCE</scope>
    <source>
        <strain evidence="9">CkLH20</strain>
    </source>
</reference>
<dbReference type="OrthoDB" id="1470350at2759"/>
<keyword evidence="3 6" id="KW-0479">Metal-binding</keyword>
<comment type="similarity">
    <text evidence="2 7">Belongs to the cytochrome P450 family.</text>
</comment>
<dbReference type="Proteomes" id="UP000781932">
    <property type="component" value="Unassembled WGS sequence"/>
</dbReference>
<keyword evidence="10" id="KW-1185">Reference proteome</keyword>
<dbReference type="InterPro" id="IPR053007">
    <property type="entry name" value="CYP450_monoxygenase_sec-met"/>
</dbReference>
<evidence type="ECO:0000313" key="9">
    <source>
        <dbReference type="EMBL" id="KAF9873733.1"/>
    </source>
</evidence>
<evidence type="ECO:0000256" key="1">
    <source>
        <dbReference type="ARBA" id="ARBA00001971"/>
    </source>
</evidence>